<evidence type="ECO:0000313" key="2">
    <source>
        <dbReference type="EMBL" id="CAC5405081.1"/>
    </source>
</evidence>
<name>A0A6J8DBM3_MYTCO</name>
<dbReference type="InterPro" id="IPR049050">
    <property type="entry name" value="nSTAND3"/>
</dbReference>
<keyword evidence="3" id="KW-1185">Reference proteome</keyword>
<accession>A0A6J8DBM3</accession>
<protein>
    <recommendedName>
        <fullName evidence="1">Novel STAND NTPase 3 domain-containing protein</fullName>
    </recommendedName>
</protein>
<dbReference type="InterPro" id="IPR036770">
    <property type="entry name" value="Ankyrin_rpt-contain_sf"/>
</dbReference>
<dbReference type="Proteomes" id="UP000507470">
    <property type="component" value="Unassembled WGS sequence"/>
</dbReference>
<gene>
    <name evidence="2" type="ORF">MCOR_38804</name>
</gene>
<dbReference type="OrthoDB" id="10477504at2759"/>
<dbReference type="PANTHER" id="PTHR46586:SF3">
    <property type="entry name" value="ANKYRIN REPEAT-CONTAINING PROTEIN"/>
    <property type="match status" value="1"/>
</dbReference>
<organism evidence="2 3">
    <name type="scientific">Mytilus coruscus</name>
    <name type="common">Sea mussel</name>
    <dbReference type="NCBI Taxonomy" id="42192"/>
    <lineage>
        <taxon>Eukaryota</taxon>
        <taxon>Metazoa</taxon>
        <taxon>Spiralia</taxon>
        <taxon>Lophotrochozoa</taxon>
        <taxon>Mollusca</taxon>
        <taxon>Bivalvia</taxon>
        <taxon>Autobranchia</taxon>
        <taxon>Pteriomorphia</taxon>
        <taxon>Mytilida</taxon>
        <taxon>Mytiloidea</taxon>
        <taxon>Mytilidae</taxon>
        <taxon>Mytilinae</taxon>
        <taxon>Mytilus</taxon>
    </lineage>
</organism>
<dbReference type="InterPro" id="IPR052050">
    <property type="entry name" value="SecEffector_AnkRepeat"/>
</dbReference>
<reference evidence="2 3" key="1">
    <citation type="submission" date="2020-06" db="EMBL/GenBank/DDBJ databases">
        <authorList>
            <person name="Li R."/>
            <person name="Bekaert M."/>
        </authorList>
    </citation>
    <scope>NUCLEOTIDE SEQUENCE [LARGE SCALE GENOMIC DNA]</scope>
    <source>
        <strain evidence="3">wild</strain>
    </source>
</reference>
<dbReference type="PANTHER" id="PTHR46586">
    <property type="entry name" value="ANKYRIN REPEAT-CONTAINING PROTEIN"/>
    <property type="match status" value="1"/>
</dbReference>
<feature type="domain" description="Novel STAND NTPase 3" evidence="1">
    <location>
        <begin position="89"/>
        <end position="247"/>
    </location>
</feature>
<dbReference type="Gene3D" id="1.25.40.20">
    <property type="entry name" value="Ankyrin repeat-containing domain"/>
    <property type="match status" value="1"/>
</dbReference>
<evidence type="ECO:0000313" key="3">
    <source>
        <dbReference type="Proteomes" id="UP000507470"/>
    </source>
</evidence>
<dbReference type="EMBL" id="CACVKT020007062">
    <property type="protein sequence ID" value="CAC5405081.1"/>
    <property type="molecule type" value="Genomic_DNA"/>
</dbReference>
<sequence length="1808" mass="210833">MLLEQIQKEKRLEEKIDDIAVQIPAKIESALNNALRNDIPDMVEQSVQSALKKIYEPNSKLTIDKQRSKTKLLEDTLTLIKCHSSEDTFVETNVISIALNELKDKGVIVLTGTAGTGKSRNSLEIVRRFSTGHDGYCGIKLNNISEWIDLINHDDRLIVVLDDIFGRTNCIFNAEEEKVFDNIYSMVTKGCVKVIYTMRNTIQSDNQVSSIIDRNRIFKQSRFIDLSSVEHHLNIEQKRECLLKYCKLNNICVSGTNQLNDGKHILDPLVPTFLSEQEIYEICTTDINPLMGYPESCFLFASNRKFTRLGVGFFKHPTKSLCNELESLRNAGNGNKEEALQYTILVYMALNEDCLDHHDMKIQKFNKVHELLYHKKEFTAQNIRRGLGQLTMRYLRINPNGTYSFQHRSIFEGVLLSYNDIETESLIPLFHIDFILEMCRLDRYIPQSGVENEVTMLFDKDMYNMLAKKIITDLRKSDSIKLFIERLCSSRIIRNADEYFIDELYNEYNLTKCAISCTVRHLVSDEKHENYAFKYDEDYTPSKRTSVSFLTLLLKYSMKYVDNDDAMRHILKLMQHGVDVQKNIYINESHEICFTEAILQSCAYFNKPRLNMLWNFMKRNMIRFDKETILLFNFGSDRKRKTSALKLLSSTVLTSQLINSNDILAKAIEINNRDLVKIIFTQQDSSKIDVSLALYNACAYGAVFIVHWFFRNFQTEEFDIEKALLVSTQGFIDPVILIRSHQFGLIRDTRNVVVFLLKNFRAKINNLDIVMHIALSLSRFNICKILMEETSDYFDAEAILKQISENEKCYTKQCLPFVKYLVSVYSCLNVDVLLEIAQHFFESFEMVKWIMSITENEIFYIAWKKHKWIHKKICALQSIHDTEFYKTLDKTSIINEELRYGNNDCLRYLFEKFDMRRAEKVIVERVCSCGDTNLLQKIFTTFTNLTVNHAMNIAVRKKNLEAVQWLCSNFDIKQLNFESIIKIAVSVGAIPIVRYFTEVIDRKYFNSIDILVAIDSHTTSSYLTGSLREEEDRIFIFKWYLQDTNNRYRINDILKLSCMKNKKYTQLLFQNCNTEFLHLNIALQAVLRSRDFDSLKILLDKYDATAFDMHLIMEHIWAKNQNRTHSDDVTKWLLENFDPILFDLTHILKMACHNDNLSFFQWLYRSYGLSNLSLESLVIHACEHGAVRILQWIIERISHPIDYKKVLHDAVYLPSSIVIFFIQNFELDQSDIDKICTLQWGDEKRRLEFKLCIFETFGLDLINVKSVFDSVCRFSPVQEVNWFMNKVDKSLLDFHSAIKEALRGNSDETFTILFKFVSVDDQQEIDVIFLEACRYGNLLPVEFLHTTYGEYLSISVAIQALCQNKKLTKKHFDVFKFLIRFSSPSILDCQLLMNWACKSHNIESIRWLLESFDPDIFEVRSAIYHAFQYLVIEERKMMCIAITLELLGRCHCASSDIQAVMETVCNNDMPFLMKVLVFKFGRSSFDVERIVSIALNPLKDDIFKFAFLQSQIDLQSVFVSACKKGDDEALEIIKQLLFRLNVVDINRTIHAILDVPYRQDFIIKVIKILLQYRENADNKPTDIMSVIRKSYTSITQTSLSKTNNLVLWIHDNCMYSLIDMSEIMLEICKSGDIDSMKYLLYTRDYRNLINELYIHIAFASGSFEMIKMLINDFPNINFDKKVAMNNASLSGDISVVQWLFYKYSVRPNRFQFLEPILDLKLALSTFDLNSAMRNACRNGKKDVVQWLLQIYSYETFDMRSSLIEASASGEADLVKWMLAVYDNDIFDIETSFNTACKNGKTWSHSILY</sequence>
<proteinExistence type="predicted"/>
<dbReference type="SUPFAM" id="SSF48403">
    <property type="entry name" value="Ankyrin repeat"/>
    <property type="match status" value="1"/>
</dbReference>
<evidence type="ECO:0000259" key="1">
    <source>
        <dbReference type="Pfam" id="PF20720"/>
    </source>
</evidence>
<dbReference type="Pfam" id="PF20720">
    <property type="entry name" value="nSTAND3"/>
    <property type="match status" value="1"/>
</dbReference>
<dbReference type="SMART" id="SM00248">
    <property type="entry name" value="ANK"/>
    <property type="match status" value="9"/>
</dbReference>
<dbReference type="InterPro" id="IPR002110">
    <property type="entry name" value="Ankyrin_rpt"/>
</dbReference>